<dbReference type="EMBL" id="CAJNON010000033">
    <property type="protein sequence ID" value="CAF0831041.1"/>
    <property type="molecule type" value="Genomic_DNA"/>
</dbReference>
<evidence type="ECO:0000256" key="4">
    <source>
        <dbReference type="SAM" id="MobiDB-lite"/>
    </source>
</evidence>
<dbReference type="Proteomes" id="UP000663891">
    <property type="component" value="Unassembled WGS sequence"/>
</dbReference>
<dbReference type="PROSITE" id="PS51257">
    <property type="entry name" value="PROKAR_LIPOPROTEIN"/>
    <property type="match status" value="1"/>
</dbReference>
<dbReference type="AlphaFoldDB" id="A0A813V1I6"/>
<accession>A0A813V1I6</accession>
<comment type="function">
    <text evidence="3">PPIases accelerate the folding of proteins. It catalyzes the cis-trans isomerization of proline imidic peptide bonds in oligopeptides.</text>
</comment>
<comment type="catalytic activity">
    <reaction evidence="3">
        <text>[protein]-peptidylproline (omega=180) = [protein]-peptidylproline (omega=0)</text>
        <dbReference type="Rhea" id="RHEA:16237"/>
        <dbReference type="Rhea" id="RHEA-COMP:10747"/>
        <dbReference type="Rhea" id="RHEA-COMP:10748"/>
        <dbReference type="ChEBI" id="CHEBI:83833"/>
        <dbReference type="ChEBI" id="CHEBI:83834"/>
        <dbReference type="EC" id="5.2.1.8"/>
    </reaction>
</comment>
<dbReference type="PROSITE" id="PS50072">
    <property type="entry name" value="CSA_PPIASE_2"/>
    <property type="match status" value="1"/>
</dbReference>
<name>A0A813V1I6_9BILA</name>
<proteinExistence type="inferred from homology"/>
<evidence type="ECO:0000313" key="6">
    <source>
        <dbReference type="EMBL" id="CAF0831041.1"/>
    </source>
</evidence>
<evidence type="ECO:0000259" key="5">
    <source>
        <dbReference type="PROSITE" id="PS50072"/>
    </source>
</evidence>
<dbReference type="Gene3D" id="2.40.100.10">
    <property type="entry name" value="Cyclophilin-like"/>
    <property type="match status" value="1"/>
</dbReference>
<keyword evidence="1 3" id="KW-0697">Rotamase</keyword>
<dbReference type="InterPro" id="IPR044665">
    <property type="entry name" value="E_coli_cyclophilin_A-like"/>
</dbReference>
<dbReference type="PRINTS" id="PR00153">
    <property type="entry name" value="CSAPPISMRASE"/>
</dbReference>
<evidence type="ECO:0000256" key="1">
    <source>
        <dbReference type="ARBA" id="ARBA00023110"/>
    </source>
</evidence>
<dbReference type="EC" id="5.2.1.8" evidence="3"/>
<comment type="similarity">
    <text evidence="3">Belongs to the cyclophilin-type PPIase family.</text>
</comment>
<feature type="chain" id="PRO_5035956995" description="Peptidyl-prolyl cis-trans isomerase" evidence="3">
    <location>
        <begin position="19"/>
        <end position="241"/>
    </location>
</feature>
<dbReference type="Pfam" id="PF00160">
    <property type="entry name" value="Pro_isomerase"/>
    <property type="match status" value="1"/>
</dbReference>
<feature type="region of interest" description="Disordered" evidence="4">
    <location>
        <begin position="162"/>
        <end position="187"/>
    </location>
</feature>
<organism evidence="6 8">
    <name type="scientific">Adineta steineri</name>
    <dbReference type="NCBI Taxonomy" id="433720"/>
    <lineage>
        <taxon>Eukaryota</taxon>
        <taxon>Metazoa</taxon>
        <taxon>Spiralia</taxon>
        <taxon>Gnathifera</taxon>
        <taxon>Rotifera</taxon>
        <taxon>Eurotatoria</taxon>
        <taxon>Bdelloidea</taxon>
        <taxon>Adinetida</taxon>
        <taxon>Adinetidae</taxon>
        <taxon>Adineta</taxon>
    </lineage>
</organism>
<evidence type="ECO:0000256" key="3">
    <source>
        <dbReference type="RuleBase" id="RU363019"/>
    </source>
</evidence>
<protein>
    <recommendedName>
        <fullName evidence="3">Peptidyl-prolyl cis-trans isomerase</fullName>
        <shortName evidence="3">PPIase</shortName>
        <ecNumber evidence="3">5.2.1.8</ecNumber>
    </recommendedName>
</protein>
<evidence type="ECO:0000313" key="7">
    <source>
        <dbReference type="EMBL" id="CAF4006349.1"/>
    </source>
</evidence>
<feature type="signal peptide" evidence="3">
    <location>
        <begin position="1"/>
        <end position="18"/>
    </location>
</feature>
<feature type="domain" description="PPIase cyclophilin-type" evidence="5">
    <location>
        <begin position="31"/>
        <end position="161"/>
    </location>
</feature>
<evidence type="ECO:0000313" key="8">
    <source>
        <dbReference type="Proteomes" id="UP000663891"/>
    </source>
</evidence>
<comment type="caution">
    <text evidence="6">The sequence shown here is derived from an EMBL/GenBank/DDBJ whole genome shotgun (WGS) entry which is preliminary data.</text>
</comment>
<dbReference type="InterPro" id="IPR002130">
    <property type="entry name" value="Cyclophilin-type_PPIase_dom"/>
</dbReference>
<sequence length="241" mass="26523">MFTLCKLLLIVIFTTVFSCLSGTYPPSYCIRLDTDVKNASGSSIIINITQNWAPIGANHLFDIINSQFYAVPSAFFRVVPKFVVQFGISGDPIQNTIWNKTILDDPVLMSNIVGTVSYATDGPNTRTTQLFINYRNNSRLDLHGFAPIGVVTTGLDVANTIFNPTPDGPSSTNDRRRSVNGNGYRNNAYFSPSRFPAMAKAHVNMQRTQLKGVSRGVRWQTSTSAGSNSWCSCWCKACTVV</sequence>
<reference evidence="6" key="1">
    <citation type="submission" date="2021-02" db="EMBL/GenBank/DDBJ databases">
        <authorList>
            <person name="Nowell W R."/>
        </authorList>
    </citation>
    <scope>NUCLEOTIDE SEQUENCE</scope>
</reference>
<gene>
    <name evidence="7" type="ORF">OKA104_LOCUS30094</name>
    <name evidence="6" type="ORF">VCS650_LOCUS5604</name>
</gene>
<dbReference type="PANTHER" id="PTHR43246">
    <property type="entry name" value="PEPTIDYL-PROLYL CIS-TRANS ISOMERASE CYP38, CHLOROPLASTIC"/>
    <property type="match status" value="1"/>
</dbReference>
<dbReference type="Proteomes" id="UP000663881">
    <property type="component" value="Unassembled WGS sequence"/>
</dbReference>
<dbReference type="OrthoDB" id="423037at2759"/>
<feature type="compositionally biased region" description="Polar residues" evidence="4">
    <location>
        <begin position="162"/>
        <end position="172"/>
    </location>
</feature>
<dbReference type="GO" id="GO:0003755">
    <property type="term" value="F:peptidyl-prolyl cis-trans isomerase activity"/>
    <property type="evidence" value="ECO:0007669"/>
    <property type="project" value="UniProtKB-UniRule"/>
</dbReference>
<dbReference type="EMBL" id="CAJOAY010003167">
    <property type="protein sequence ID" value="CAF4006349.1"/>
    <property type="molecule type" value="Genomic_DNA"/>
</dbReference>
<keyword evidence="3" id="KW-0732">Signal</keyword>
<keyword evidence="2 3" id="KW-0413">Isomerase</keyword>
<evidence type="ECO:0000256" key="2">
    <source>
        <dbReference type="ARBA" id="ARBA00023235"/>
    </source>
</evidence>
<dbReference type="SUPFAM" id="SSF50891">
    <property type="entry name" value="Cyclophilin-like"/>
    <property type="match status" value="1"/>
</dbReference>
<dbReference type="InterPro" id="IPR029000">
    <property type="entry name" value="Cyclophilin-like_dom_sf"/>
</dbReference>